<dbReference type="GO" id="GO:0030145">
    <property type="term" value="F:manganese ion binding"/>
    <property type="evidence" value="ECO:0007669"/>
    <property type="project" value="TreeGrafter"/>
</dbReference>
<dbReference type="PANTHER" id="PTHR16509:SF1">
    <property type="entry name" value="MANGANESE-DEPENDENT ADP-RIBOSE_CDP-ALCOHOL DIPHOSPHATASE"/>
    <property type="match status" value="1"/>
</dbReference>
<dbReference type="InterPro" id="IPR004843">
    <property type="entry name" value="Calcineurin-like_PHP"/>
</dbReference>
<dbReference type="Gene3D" id="3.60.21.10">
    <property type="match status" value="1"/>
</dbReference>
<dbReference type="EMBL" id="JBGBPQ010000011">
    <property type="protein sequence ID" value="KAL1516015.1"/>
    <property type="molecule type" value="Genomic_DNA"/>
</dbReference>
<dbReference type="SUPFAM" id="SSF56300">
    <property type="entry name" value="Metallo-dependent phosphatases"/>
    <property type="match status" value="1"/>
</dbReference>
<evidence type="ECO:0000259" key="1">
    <source>
        <dbReference type="Pfam" id="PF00149"/>
    </source>
</evidence>
<comment type="caution">
    <text evidence="2">The sequence shown here is derived from an EMBL/GenBank/DDBJ whole genome shotgun (WGS) entry which is preliminary data.</text>
</comment>
<proteinExistence type="predicted"/>
<protein>
    <recommendedName>
        <fullName evidence="1">Calcineurin-like phosphoesterase domain-containing protein</fullName>
    </recommendedName>
</protein>
<gene>
    <name evidence="2" type="ORF">AB1Y20_002628</name>
</gene>
<dbReference type="Pfam" id="PF00149">
    <property type="entry name" value="Metallophos"/>
    <property type="match status" value="1"/>
</dbReference>
<dbReference type="PANTHER" id="PTHR16509">
    <property type="match status" value="1"/>
</dbReference>
<dbReference type="GO" id="GO:0047734">
    <property type="term" value="F:CDP-glycerol diphosphatase activity"/>
    <property type="evidence" value="ECO:0007669"/>
    <property type="project" value="TreeGrafter"/>
</dbReference>
<dbReference type="Proteomes" id="UP001515480">
    <property type="component" value="Unassembled WGS sequence"/>
</dbReference>
<dbReference type="InterPro" id="IPR029052">
    <property type="entry name" value="Metallo-depent_PP-like"/>
</dbReference>
<reference evidence="2 3" key="1">
    <citation type="journal article" date="2024" name="Science">
        <title>Giant polyketide synthase enzymes in the biosynthesis of giant marine polyether toxins.</title>
        <authorList>
            <person name="Fallon T.R."/>
            <person name="Shende V.V."/>
            <person name="Wierzbicki I.H."/>
            <person name="Pendleton A.L."/>
            <person name="Watervoot N.F."/>
            <person name="Auber R.P."/>
            <person name="Gonzalez D.J."/>
            <person name="Wisecaver J.H."/>
            <person name="Moore B.S."/>
        </authorList>
    </citation>
    <scope>NUCLEOTIDE SEQUENCE [LARGE SCALE GENOMIC DNA]</scope>
    <source>
        <strain evidence="2 3">12B1</strain>
    </source>
</reference>
<keyword evidence="3" id="KW-1185">Reference proteome</keyword>
<dbReference type="GO" id="GO:0047631">
    <property type="term" value="F:ADP-ribose diphosphatase activity"/>
    <property type="evidence" value="ECO:0007669"/>
    <property type="project" value="TreeGrafter"/>
</dbReference>
<feature type="domain" description="Calcineurin-like phosphoesterase" evidence="1">
    <location>
        <begin position="7"/>
        <end position="268"/>
    </location>
</feature>
<evidence type="ECO:0000313" key="3">
    <source>
        <dbReference type="Proteomes" id="UP001515480"/>
    </source>
</evidence>
<sequence length="350" mass="38322">MPPPPLSFGVIADVQWADIDDGTNFDRSVARRYRGALAQLRAAAQWWQAHAPLAFVAQLGDLIDGKNAPLGQSRRALDAALELLDTVACPKVHLIGNHELYNFDREECAQRLHTARGGREFYSITPAAGVRVIVLDSFHESIILPTAGSPSSREQITRGEAYQRSLQLLQAHNPNDILSRADWTKGLVGHARRFVPYNGGLGRAQLEWFREELSAAAAARERVVVLSHAVLHPDACDGTTMAHDFEQALQAIAEHPCTVAVLCGHDHMGGYHKDEQGVHHITFQSPLNRGAEGHAYGVVTLHADRLEVRSPALGDLLPSVKLPTAQLHADDSEFVDLPFPKLNKQAEGTK</sequence>
<name>A0AB34JC60_PRYPA</name>
<evidence type="ECO:0000313" key="2">
    <source>
        <dbReference type="EMBL" id="KAL1516015.1"/>
    </source>
</evidence>
<dbReference type="GO" id="GO:0008663">
    <property type="term" value="F:2',3'-cyclic-nucleotide 2'-phosphodiesterase activity"/>
    <property type="evidence" value="ECO:0007669"/>
    <property type="project" value="TreeGrafter"/>
</dbReference>
<dbReference type="AlphaFoldDB" id="A0AB34JC60"/>
<accession>A0AB34JC60</accession>
<organism evidence="2 3">
    <name type="scientific">Prymnesium parvum</name>
    <name type="common">Toxic golden alga</name>
    <dbReference type="NCBI Taxonomy" id="97485"/>
    <lineage>
        <taxon>Eukaryota</taxon>
        <taxon>Haptista</taxon>
        <taxon>Haptophyta</taxon>
        <taxon>Prymnesiophyceae</taxon>
        <taxon>Prymnesiales</taxon>
        <taxon>Prymnesiaceae</taxon>
        <taxon>Prymnesium</taxon>
    </lineage>
</organism>